<dbReference type="GO" id="GO:0003700">
    <property type="term" value="F:DNA-binding transcription factor activity"/>
    <property type="evidence" value="ECO:0007669"/>
    <property type="project" value="TreeGrafter"/>
</dbReference>
<keyword evidence="1" id="KW-0805">Transcription regulation</keyword>
<dbReference type="InterPro" id="IPR023772">
    <property type="entry name" value="DNA-bd_HTH_TetR-type_CS"/>
</dbReference>
<keyword evidence="2 4" id="KW-0238">DNA-binding</keyword>
<dbReference type="InterPro" id="IPR009057">
    <property type="entry name" value="Homeodomain-like_sf"/>
</dbReference>
<feature type="DNA-binding region" description="H-T-H motif" evidence="4">
    <location>
        <begin position="39"/>
        <end position="58"/>
    </location>
</feature>
<evidence type="ECO:0000256" key="4">
    <source>
        <dbReference type="PROSITE-ProRule" id="PRU00335"/>
    </source>
</evidence>
<dbReference type="GO" id="GO:0000976">
    <property type="term" value="F:transcription cis-regulatory region binding"/>
    <property type="evidence" value="ECO:0007669"/>
    <property type="project" value="TreeGrafter"/>
</dbReference>
<dbReference type="Gene3D" id="1.10.10.60">
    <property type="entry name" value="Homeodomain-like"/>
    <property type="match status" value="1"/>
</dbReference>
<sequence length="200" mass="21853">MPEHEAEPRSRRRDSAATRAALLDAAAELFGERGFDRTTVRDIAGRAGVNQALLFRYFGSKDALFAAAMARRGRELLDDSPAEQLLGRVLRQMLDNESLKLIDHPMYAVLRSSGHDHAATAIRQELGEEYASALAALTDAEDARVRADLVLAWLLGIALLRSVHGKEPLASAKPDDVAGHVLRAVRVLLERADTELPPAE</sequence>
<dbReference type="InterPro" id="IPR001647">
    <property type="entry name" value="HTH_TetR"/>
</dbReference>
<evidence type="ECO:0000313" key="7">
    <source>
        <dbReference type="Proteomes" id="UP000323454"/>
    </source>
</evidence>
<keyword evidence="7" id="KW-1185">Reference proteome</keyword>
<reference evidence="6 7" key="2">
    <citation type="submission" date="2019-09" db="EMBL/GenBank/DDBJ databases">
        <authorList>
            <person name="Jin C."/>
        </authorList>
    </citation>
    <scope>NUCLEOTIDE SEQUENCE [LARGE SCALE GENOMIC DNA]</scope>
    <source>
        <strain evidence="6 7">AN110305</strain>
    </source>
</reference>
<dbReference type="EMBL" id="VUOB01000003">
    <property type="protein sequence ID" value="KAA2266135.1"/>
    <property type="molecule type" value="Genomic_DNA"/>
</dbReference>
<evidence type="ECO:0000259" key="5">
    <source>
        <dbReference type="PROSITE" id="PS50977"/>
    </source>
</evidence>
<dbReference type="RefSeq" id="WP_149847873.1">
    <property type="nucleotide sequence ID" value="NZ_VUOB01000003.1"/>
</dbReference>
<keyword evidence="3" id="KW-0804">Transcription</keyword>
<proteinExistence type="predicted"/>
<dbReference type="Gene3D" id="1.10.357.10">
    <property type="entry name" value="Tetracycline Repressor, domain 2"/>
    <property type="match status" value="1"/>
</dbReference>
<dbReference type="OrthoDB" id="3210235at2"/>
<dbReference type="PANTHER" id="PTHR30055:SF234">
    <property type="entry name" value="HTH-TYPE TRANSCRIPTIONAL REGULATOR BETI"/>
    <property type="match status" value="1"/>
</dbReference>
<dbReference type="Pfam" id="PF17920">
    <property type="entry name" value="TetR_C_16"/>
    <property type="match status" value="1"/>
</dbReference>
<evidence type="ECO:0000313" key="6">
    <source>
        <dbReference type="EMBL" id="KAA2266135.1"/>
    </source>
</evidence>
<comment type="caution">
    <text evidence="6">The sequence shown here is derived from an EMBL/GenBank/DDBJ whole genome shotgun (WGS) entry which is preliminary data.</text>
</comment>
<dbReference type="Proteomes" id="UP000323454">
    <property type="component" value="Unassembled WGS sequence"/>
</dbReference>
<organism evidence="6 7">
    <name type="scientific">Solihabitans fulvus</name>
    <dbReference type="NCBI Taxonomy" id="1892852"/>
    <lineage>
        <taxon>Bacteria</taxon>
        <taxon>Bacillati</taxon>
        <taxon>Actinomycetota</taxon>
        <taxon>Actinomycetes</taxon>
        <taxon>Pseudonocardiales</taxon>
        <taxon>Pseudonocardiaceae</taxon>
        <taxon>Solihabitans</taxon>
    </lineage>
</organism>
<dbReference type="InterPro" id="IPR050109">
    <property type="entry name" value="HTH-type_TetR-like_transc_reg"/>
</dbReference>
<dbReference type="SUPFAM" id="SSF46689">
    <property type="entry name" value="Homeodomain-like"/>
    <property type="match status" value="1"/>
</dbReference>
<dbReference type="InterPro" id="IPR041678">
    <property type="entry name" value="TetR_C_16"/>
</dbReference>
<dbReference type="PROSITE" id="PS01081">
    <property type="entry name" value="HTH_TETR_1"/>
    <property type="match status" value="1"/>
</dbReference>
<protein>
    <submittedName>
        <fullName evidence="6">Helix-turn-helix transcriptional regulator</fullName>
    </submittedName>
</protein>
<dbReference type="PROSITE" id="PS50977">
    <property type="entry name" value="HTH_TETR_2"/>
    <property type="match status" value="1"/>
</dbReference>
<evidence type="ECO:0000256" key="2">
    <source>
        <dbReference type="ARBA" id="ARBA00023125"/>
    </source>
</evidence>
<dbReference type="AlphaFoldDB" id="A0A5B2XSP9"/>
<dbReference type="InterPro" id="IPR036271">
    <property type="entry name" value="Tet_transcr_reg_TetR-rel_C_sf"/>
</dbReference>
<accession>A0A5B2XSP9</accession>
<reference evidence="6 7" key="1">
    <citation type="submission" date="2019-09" db="EMBL/GenBank/DDBJ databases">
        <title>Goodfellowia gen. nov., a new genus of the Pseudonocardineae related to Actinoalloteichus, containing Goodfellowia coeruleoviolacea gen. nov., comb. nov. gen. nov., comb. nov.</title>
        <authorList>
            <person name="Labeda D."/>
        </authorList>
    </citation>
    <scope>NUCLEOTIDE SEQUENCE [LARGE SCALE GENOMIC DNA]</scope>
    <source>
        <strain evidence="6 7">AN110305</strain>
    </source>
</reference>
<dbReference type="PRINTS" id="PR00455">
    <property type="entry name" value="HTHTETR"/>
</dbReference>
<feature type="domain" description="HTH tetR-type" evidence="5">
    <location>
        <begin position="16"/>
        <end position="76"/>
    </location>
</feature>
<gene>
    <name evidence="6" type="ORF">F0L68_03180</name>
</gene>
<evidence type="ECO:0000256" key="3">
    <source>
        <dbReference type="ARBA" id="ARBA00023163"/>
    </source>
</evidence>
<name>A0A5B2XSP9_9PSEU</name>
<dbReference type="PANTHER" id="PTHR30055">
    <property type="entry name" value="HTH-TYPE TRANSCRIPTIONAL REGULATOR RUTR"/>
    <property type="match status" value="1"/>
</dbReference>
<evidence type="ECO:0000256" key="1">
    <source>
        <dbReference type="ARBA" id="ARBA00023015"/>
    </source>
</evidence>
<dbReference type="Pfam" id="PF00440">
    <property type="entry name" value="TetR_N"/>
    <property type="match status" value="1"/>
</dbReference>
<dbReference type="SUPFAM" id="SSF48498">
    <property type="entry name" value="Tetracyclin repressor-like, C-terminal domain"/>
    <property type="match status" value="1"/>
</dbReference>